<evidence type="ECO:0000313" key="1">
    <source>
        <dbReference type="EMBL" id="TCV81216.1"/>
    </source>
</evidence>
<dbReference type="OrthoDB" id="8567786at2"/>
<evidence type="ECO:0000313" key="2">
    <source>
        <dbReference type="Proteomes" id="UP000295367"/>
    </source>
</evidence>
<keyword evidence="2" id="KW-1185">Reference proteome</keyword>
<dbReference type="AlphaFoldDB" id="A0A4R3XSJ6"/>
<dbReference type="EMBL" id="SMCO01000025">
    <property type="protein sequence ID" value="TCV81216.1"/>
    <property type="molecule type" value="Genomic_DNA"/>
</dbReference>
<reference evidence="1 2" key="1">
    <citation type="submission" date="2019-03" db="EMBL/GenBank/DDBJ databases">
        <title>Genomic Encyclopedia of Type Strains, Phase IV (KMG-IV): sequencing the most valuable type-strain genomes for metagenomic binning, comparative biology and taxonomic classification.</title>
        <authorList>
            <person name="Goeker M."/>
        </authorList>
    </citation>
    <scope>NUCLEOTIDE SEQUENCE [LARGE SCALE GENOMIC DNA]</scope>
    <source>
        <strain evidence="1 2">DSM 100309</strain>
    </source>
</reference>
<proteinExistence type="predicted"/>
<accession>A0A4R3XSJ6</accession>
<organism evidence="1 2">
    <name type="scientific">Sulfurirhabdus autotrophica</name>
    <dbReference type="NCBI Taxonomy" id="1706046"/>
    <lineage>
        <taxon>Bacteria</taxon>
        <taxon>Pseudomonadati</taxon>
        <taxon>Pseudomonadota</taxon>
        <taxon>Betaproteobacteria</taxon>
        <taxon>Nitrosomonadales</taxon>
        <taxon>Sulfuricellaceae</taxon>
        <taxon>Sulfurirhabdus</taxon>
    </lineage>
</organism>
<dbReference type="RefSeq" id="WP_124946968.1">
    <property type="nucleotide sequence ID" value="NZ_SMCO01000025.1"/>
</dbReference>
<gene>
    <name evidence="1" type="ORF">EDC63_1253</name>
</gene>
<sequence>MKEDQLAEKLNDLIPKSLDNIIRQNREMAELRLATDAEISAIEKNIQGQDMVKDAINDWRLISLCVKTLNLSQVLLLGKSEQEKCPWITSQVISVDFGRGLVYTKSGSLYKLLNRGEGEPPSEDLIRICAALHLWGSGPLLGVPHFFD</sequence>
<comment type="caution">
    <text evidence="1">The sequence shown here is derived from an EMBL/GenBank/DDBJ whole genome shotgun (WGS) entry which is preliminary data.</text>
</comment>
<protein>
    <submittedName>
        <fullName evidence="1">Uncharacterized protein</fullName>
    </submittedName>
</protein>
<dbReference type="Proteomes" id="UP000295367">
    <property type="component" value="Unassembled WGS sequence"/>
</dbReference>
<name>A0A4R3XSJ6_9PROT</name>